<dbReference type="Gene3D" id="3.40.630.30">
    <property type="match status" value="1"/>
</dbReference>
<comment type="caution">
    <text evidence="2">The sequence shown here is derived from an EMBL/GenBank/DDBJ whole genome shotgun (WGS) entry which is preliminary data.</text>
</comment>
<evidence type="ECO:0000313" key="3">
    <source>
        <dbReference type="Proteomes" id="UP000823786"/>
    </source>
</evidence>
<name>A0ABS4EN06_9HYPH</name>
<gene>
    <name evidence="2" type="ORF">J2Z75_002805</name>
</gene>
<dbReference type="InterPro" id="IPR000182">
    <property type="entry name" value="GNAT_dom"/>
</dbReference>
<reference evidence="2 3" key="1">
    <citation type="submission" date="2021-03" db="EMBL/GenBank/DDBJ databases">
        <title>Genomic Encyclopedia of Type Strains, Phase IV (KMG-IV): sequencing the most valuable type-strain genomes for metagenomic binning, comparative biology and taxonomic classification.</title>
        <authorList>
            <person name="Goeker M."/>
        </authorList>
    </citation>
    <scope>NUCLEOTIDE SEQUENCE [LARGE SCALE GENOMIC DNA]</scope>
    <source>
        <strain evidence="2 3">DSM 26427</strain>
    </source>
</reference>
<protein>
    <submittedName>
        <fullName evidence="2">Ribosomal protein S18 acetylase RimI-like enzyme</fullName>
    </submittedName>
</protein>
<dbReference type="SUPFAM" id="SSF55729">
    <property type="entry name" value="Acyl-CoA N-acyltransferases (Nat)"/>
    <property type="match status" value="1"/>
</dbReference>
<dbReference type="PROSITE" id="PS51186">
    <property type="entry name" value="GNAT"/>
    <property type="match status" value="1"/>
</dbReference>
<dbReference type="Pfam" id="PF00583">
    <property type="entry name" value="Acetyltransf_1"/>
    <property type="match status" value="1"/>
</dbReference>
<evidence type="ECO:0000313" key="2">
    <source>
        <dbReference type="EMBL" id="MBP1859293.1"/>
    </source>
</evidence>
<dbReference type="RefSeq" id="WP_209853255.1">
    <property type="nucleotide sequence ID" value="NZ_JAGGJV010000004.1"/>
</dbReference>
<keyword evidence="3" id="KW-1185">Reference proteome</keyword>
<organism evidence="2 3">
    <name type="scientific">Rhizobium herbae</name>
    <dbReference type="NCBI Taxonomy" id="508661"/>
    <lineage>
        <taxon>Bacteria</taxon>
        <taxon>Pseudomonadati</taxon>
        <taxon>Pseudomonadota</taxon>
        <taxon>Alphaproteobacteria</taxon>
        <taxon>Hyphomicrobiales</taxon>
        <taxon>Rhizobiaceae</taxon>
        <taxon>Rhizobium/Agrobacterium group</taxon>
        <taxon>Rhizobium</taxon>
    </lineage>
</organism>
<accession>A0ABS4EN06</accession>
<proteinExistence type="predicted"/>
<dbReference type="EMBL" id="JAGGJV010000004">
    <property type="protein sequence ID" value="MBP1859293.1"/>
    <property type="molecule type" value="Genomic_DNA"/>
</dbReference>
<evidence type="ECO:0000259" key="1">
    <source>
        <dbReference type="PROSITE" id="PS51186"/>
    </source>
</evidence>
<dbReference type="Proteomes" id="UP000823786">
    <property type="component" value="Unassembled WGS sequence"/>
</dbReference>
<feature type="domain" description="N-acetyltransferase" evidence="1">
    <location>
        <begin position="25"/>
        <end position="156"/>
    </location>
</feature>
<dbReference type="InterPro" id="IPR016181">
    <property type="entry name" value="Acyl_CoA_acyltransferase"/>
</dbReference>
<sequence>MDYLVNLSLVAAVPELDARMEKAGVAIRRALAPEFELVTGWVREKFSSGWASETAVAFARQPPTCFLATRAEKLIGFACHESIARGFFGPTGVDEAARGEGIGHALLLACLLDLKTMGYGYAIIGDVGPSAFYERTVGATPIPNSAPGVYAGLLNTNE</sequence>